<dbReference type="Pfam" id="PF07700">
    <property type="entry name" value="HNOB"/>
    <property type="match status" value="1"/>
</dbReference>
<dbReference type="GO" id="GO:0020037">
    <property type="term" value="F:heme binding"/>
    <property type="evidence" value="ECO:0007669"/>
    <property type="project" value="InterPro"/>
</dbReference>
<sequence>MFGFVHESIRQMMIRMFDDDFWREALHKAGFESGKENIVNHHYPDSDTYAIVESVSALAKMSREELWEMYGAFLAKYTMEIGWDQLIRTMSPDLKGFLDNLDSLHYFIDHVVYKANLRGPSFRCEANTEDNAITLHYFSSRSGLYPIVKDSFLKMGQSISPTVFEKEKGQIGVKPTGSSPDKNSQFAQNPSPSSPPLPLITNSGAEGQFNVLFSTPKSTASSLSLSDQNLYEGWELRVTKTDLAALLRAIFVKDQKTFEYLAYHIVVDRDCRLVQFGKALYNHVSPELLQIGTPLVRMFEIYRPQILLDFDSILNFINAVFVLQVRTSPLSLQRAIGGEQQNSEEDNALTVNAQHLKLKGQMMLLSSGDELIYLCSPYVTSIPELLNYGLRLSAIPLHDVTRDLILLNQQRLSDVEANLQLEANNEQLELLARDLESEKAKTDTLLREMLPASVATALINGSNVDAREYPESTVMFCDVPAFQSIVPFCKPKSIVRMLNDLFTKFDRLVTLHNVYKVETVGDSYMTVGGVPEAISDHCERICHLALGMIWEARSVIDPINKNGLKVRCGLHSGNVVAGVIGIKMPRFCLFGDTVNTAARMESHSPHGLIHCSETTFRLAQITGRFEFVCRGNVPIKGKGTMKTFFLTRSFKKSLWEIVGCERDDGIDSIDGYEELAAGMDLKGAKAKTQRQMGDVGNLVEGHFVDTGRDKRSTVCTVT</sequence>
<dbReference type="InterPro" id="IPR029787">
    <property type="entry name" value="Nucleotide_cyclase"/>
</dbReference>
<dbReference type="Gene3D" id="6.10.250.780">
    <property type="match status" value="1"/>
</dbReference>
<dbReference type="EC" id="4.6.1.2" evidence="4"/>
<dbReference type="Gene3D" id="3.30.70.1230">
    <property type="entry name" value="Nucleotide cyclase"/>
    <property type="match status" value="1"/>
</dbReference>
<evidence type="ECO:0000259" key="16">
    <source>
        <dbReference type="PROSITE" id="PS50125"/>
    </source>
</evidence>
<feature type="compositionally biased region" description="Polar residues" evidence="15">
    <location>
        <begin position="176"/>
        <end position="189"/>
    </location>
</feature>
<evidence type="ECO:0000256" key="14">
    <source>
        <dbReference type="SAM" id="Coils"/>
    </source>
</evidence>
<dbReference type="SUPFAM" id="SSF55073">
    <property type="entry name" value="Nucleotide cyclase"/>
    <property type="match status" value="1"/>
</dbReference>
<feature type="domain" description="Guanylate cyclase" evidence="16">
    <location>
        <begin position="473"/>
        <end position="601"/>
    </location>
</feature>
<keyword evidence="8" id="KW-0408">Iron</keyword>
<reference evidence="17" key="1">
    <citation type="submission" date="2013-12" db="EMBL/GenBank/DDBJ databases">
        <authorList>
            <person name="Aslett M."/>
        </authorList>
    </citation>
    <scope>NUCLEOTIDE SEQUENCE [LARGE SCALE GENOMIC DNA]</scope>
    <source>
        <strain evidence="17">Lindley</strain>
    </source>
</reference>
<dbReference type="InterPro" id="IPR011645">
    <property type="entry name" value="HNOB_dom_associated"/>
</dbReference>
<comment type="catalytic activity">
    <reaction evidence="1">
        <text>GTP = 3',5'-cyclic GMP + diphosphate</text>
        <dbReference type="Rhea" id="RHEA:13665"/>
        <dbReference type="ChEBI" id="CHEBI:33019"/>
        <dbReference type="ChEBI" id="CHEBI:37565"/>
        <dbReference type="ChEBI" id="CHEBI:57746"/>
        <dbReference type="EC" id="4.6.1.2"/>
    </reaction>
</comment>
<dbReference type="PROSITE" id="PS00452">
    <property type="entry name" value="GUANYLATE_CYCLASE_1"/>
    <property type="match status" value="1"/>
</dbReference>
<comment type="cofactor">
    <cofactor evidence="2">
        <name>heme</name>
        <dbReference type="ChEBI" id="CHEBI:30413"/>
    </cofactor>
</comment>
<dbReference type="SMART" id="SM00044">
    <property type="entry name" value="CYCc"/>
    <property type="match status" value="1"/>
</dbReference>
<dbReference type="GO" id="GO:0004383">
    <property type="term" value="F:guanylate cyclase activity"/>
    <property type="evidence" value="ECO:0007669"/>
    <property type="project" value="UniProtKB-EC"/>
</dbReference>
<keyword evidence="7" id="KW-0547">Nucleotide-binding</keyword>
<feature type="coiled-coil region" evidence="14">
    <location>
        <begin position="418"/>
        <end position="448"/>
    </location>
</feature>
<dbReference type="PROSITE" id="PS50125">
    <property type="entry name" value="GUANYLATE_CYCLASE_2"/>
    <property type="match status" value="1"/>
</dbReference>
<evidence type="ECO:0000256" key="13">
    <source>
        <dbReference type="RuleBase" id="RU000405"/>
    </source>
</evidence>
<dbReference type="InterPro" id="IPR018297">
    <property type="entry name" value="A/G_cyclase_CS"/>
</dbReference>
<evidence type="ECO:0000256" key="3">
    <source>
        <dbReference type="ARBA" id="ARBA00004496"/>
    </source>
</evidence>
<keyword evidence="17" id="KW-1185">Reference proteome</keyword>
<evidence type="ECO:0000256" key="12">
    <source>
        <dbReference type="ARBA" id="ARBA00023293"/>
    </source>
</evidence>
<dbReference type="WBParaSite" id="GPLIN_000340300">
    <property type="protein sequence ID" value="GPLIN_000340300"/>
    <property type="gene ID" value="GPLIN_000340300"/>
</dbReference>
<dbReference type="InterPro" id="IPR024096">
    <property type="entry name" value="NO_sig/Golgi_transp_ligand-bd"/>
</dbReference>
<keyword evidence="10" id="KW-0342">GTP-binding</keyword>
<dbReference type="AlphaFoldDB" id="A0A183BS17"/>
<dbReference type="Proteomes" id="UP000050741">
    <property type="component" value="Unassembled WGS sequence"/>
</dbReference>
<evidence type="ECO:0000256" key="4">
    <source>
        <dbReference type="ARBA" id="ARBA00012202"/>
    </source>
</evidence>
<evidence type="ECO:0000256" key="10">
    <source>
        <dbReference type="ARBA" id="ARBA00023134"/>
    </source>
</evidence>
<keyword evidence="12" id="KW-0141">cGMP biosynthesis</keyword>
<proteinExistence type="inferred from homology"/>
<dbReference type="FunFam" id="3.30.70.1230:FF:000007">
    <property type="entry name" value="Guanylate cyclase soluble subunit alpha-3"/>
    <property type="match status" value="1"/>
</dbReference>
<evidence type="ECO:0000256" key="5">
    <source>
        <dbReference type="ARBA" id="ARBA00022490"/>
    </source>
</evidence>
<reference evidence="17" key="2">
    <citation type="submission" date="2014-05" db="EMBL/GenBank/DDBJ databases">
        <title>The genome and life-stage specific transcriptomes of Globodera pallida elucidate key aspects of plant parasitism by a cyst nematode.</title>
        <authorList>
            <person name="Cotton J.A."/>
            <person name="Lilley C.J."/>
            <person name="Jones L.M."/>
            <person name="Kikuchi T."/>
            <person name="Reid A.J."/>
            <person name="Thorpe P."/>
            <person name="Tsai I.J."/>
            <person name="Beasley H."/>
            <person name="Blok V."/>
            <person name="Cock P.J.A."/>
            <person name="Van den Akker S.E."/>
            <person name="Holroyd N."/>
            <person name="Hunt M."/>
            <person name="Mantelin S."/>
            <person name="Naghra H."/>
            <person name="Pain A."/>
            <person name="Palomares-Rius J.E."/>
            <person name="Zarowiecki M."/>
            <person name="Berriman M."/>
            <person name="Jones J.T."/>
            <person name="Urwin P.E."/>
        </authorList>
    </citation>
    <scope>NUCLEOTIDE SEQUENCE [LARGE SCALE GENOMIC DNA]</scope>
    <source>
        <strain evidence="17">Lindley</strain>
    </source>
</reference>
<dbReference type="CDD" id="cd07302">
    <property type="entry name" value="CHD"/>
    <property type="match status" value="1"/>
</dbReference>
<dbReference type="InterPro" id="IPR011644">
    <property type="entry name" value="Heme_NO-bd"/>
</dbReference>
<keyword evidence="9 14" id="KW-0175">Coiled coil</keyword>
<dbReference type="Gene3D" id="3.30.450.260">
    <property type="entry name" value="Haem NO binding associated domain"/>
    <property type="match status" value="1"/>
</dbReference>
<dbReference type="GO" id="GO:0019934">
    <property type="term" value="P:cGMP-mediated signaling"/>
    <property type="evidence" value="ECO:0007669"/>
    <property type="project" value="TreeGrafter"/>
</dbReference>
<dbReference type="Pfam" id="PF07701">
    <property type="entry name" value="HNOBA"/>
    <property type="match status" value="1"/>
</dbReference>
<organism evidence="17 18">
    <name type="scientific">Globodera pallida</name>
    <name type="common">Potato cyst nematode worm</name>
    <name type="synonym">Heterodera pallida</name>
    <dbReference type="NCBI Taxonomy" id="36090"/>
    <lineage>
        <taxon>Eukaryota</taxon>
        <taxon>Metazoa</taxon>
        <taxon>Ecdysozoa</taxon>
        <taxon>Nematoda</taxon>
        <taxon>Chromadorea</taxon>
        <taxon>Rhabditida</taxon>
        <taxon>Tylenchina</taxon>
        <taxon>Tylenchomorpha</taxon>
        <taxon>Tylenchoidea</taxon>
        <taxon>Heteroderidae</taxon>
        <taxon>Heteroderinae</taxon>
        <taxon>Globodera</taxon>
    </lineage>
</organism>
<dbReference type="PANTHER" id="PTHR45655:SF16">
    <property type="entry name" value="SOLUBLE GUANYLATE CYCLASE GCY-36"/>
    <property type="match status" value="1"/>
</dbReference>
<dbReference type="GO" id="GO:0008074">
    <property type="term" value="C:guanylate cyclase complex, soluble"/>
    <property type="evidence" value="ECO:0007669"/>
    <property type="project" value="TreeGrafter"/>
</dbReference>
<evidence type="ECO:0000256" key="7">
    <source>
        <dbReference type="ARBA" id="ARBA00022741"/>
    </source>
</evidence>
<dbReference type="InterPro" id="IPR038158">
    <property type="entry name" value="H-NOX_domain_sf"/>
</dbReference>
<evidence type="ECO:0000256" key="8">
    <source>
        <dbReference type="ARBA" id="ARBA00023004"/>
    </source>
</evidence>
<evidence type="ECO:0000256" key="6">
    <source>
        <dbReference type="ARBA" id="ARBA00022617"/>
    </source>
</evidence>
<accession>A0A183BS17</accession>
<evidence type="ECO:0000256" key="11">
    <source>
        <dbReference type="ARBA" id="ARBA00023239"/>
    </source>
</evidence>
<comment type="similarity">
    <text evidence="13">Belongs to the adenylyl cyclase class-4/guanylyl cyclase family.</text>
</comment>
<name>A0A183BS17_GLOPA</name>
<keyword evidence="6" id="KW-0479">Metal-binding</keyword>
<dbReference type="InterPro" id="IPR001054">
    <property type="entry name" value="A/G_cyclase"/>
</dbReference>
<dbReference type="SUPFAM" id="SSF111126">
    <property type="entry name" value="Ligand-binding domain in the NO signalling and Golgi transport"/>
    <property type="match status" value="1"/>
</dbReference>
<evidence type="ECO:0000256" key="9">
    <source>
        <dbReference type="ARBA" id="ARBA00023054"/>
    </source>
</evidence>
<evidence type="ECO:0000313" key="17">
    <source>
        <dbReference type="Proteomes" id="UP000050741"/>
    </source>
</evidence>
<evidence type="ECO:0000313" key="18">
    <source>
        <dbReference type="WBParaSite" id="GPLIN_000340300"/>
    </source>
</evidence>
<evidence type="ECO:0000256" key="2">
    <source>
        <dbReference type="ARBA" id="ARBA00001971"/>
    </source>
</evidence>
<reference evidence="18" key="3">
    <citation type="submission" date="2016-06" db="UniProtKB">
        <authorList>
            <consortium name="WormBaseParasite"/>
        </authorList>
    </citation>
    <scope>IDENTIFICATION</scope>
</reference>
<protein>
    <recommendedName>
        <fullName evidence="4">guanylate cyclase</fullName>
        <ecNumber evidence="4">4.6.1.2</ecNumber>
    </recommendedName>
</protein>
<keyword evidence="11 13" id="KW-0456">Lyase</keyword>
<comment type="subcellular location">
    <subcellularLocation>
        <location evidence="3">Cytoplasm</location>
    </subcellularLocation>
</comment>
<dbReference type="GO" id="GO:0070482">
    <property type="term" value="P:response to oxygen levels"/>
    <property type="evidence" value="ECO:0007669"/>
    <property type="project" value="TreeGrafter"/>
</dbReference>
<keyword evidence="5" id="KW-0963">Cytoplasm</keyword>
<evidence type="ECO:0000256" key="1">
    <source>
        <dbReference type="ARBA" id="ARBA00001436"/>
    </source>
</evidence>
<dbReference type="PANTHER" id="PTHR45655">
    <property type="entry name" value="GUANYLATE CYCLASE SOLUBLE SUBUNIT BETA-2"/>
    <property type="match status" value="1"/>
</dbReference>
<dbReference type="InterPro" id="IPR042463">
    <property type="entry name" value="HNOB_dom_associated_sf"/>
</dbReference>
<keyword evidence="6" id="KW-0349">Heme</keyword>
<feature type="region of interest" description="Disordered" evidence="15">
    <location>
        <begin position="167"/>
        <end position="200"/>
    </location>
</feature>
<dbReference type="GO" id="GO:0005525">
    <property type="term" value="F:GTP binding"/>
    <property type="evidence" value="ECO:0007669"/>
    <property type="project" value="UniProtKB-KW"/>
</dbReference>
<dbReference type="Gene3D" id="3.90.1520.10">
    <property type="entry name" value="H-NOX domain"/>
    <property type="match status" value="1"/>
</dbReference>
<dbReference type="Pfam" id="PF00211">
    <property type="entry name" value="Guanylate_cyc"/>
    <property type="match status" value="1"/>
</dbReference>
<evidence type="ECO:0000256" key="15">
    <source>
        <dbReference type="SAM" id="MobiDB-lite"/>
    </source>
</evidence>